<gene>
    <name evidence="12" type="ORF">SAMN05216431_1095</name>
</gene>
<dbReference type="CDD" id="cd18623">
    <property type="entry name" value="GH32_ScrB-like"/>
    <property type="match status" value="1"/>
</dbReference>
<dbReference type="InterPro" id="IPR001362">
    <property type="entry name" value="Glyco_hydro_32"/>
</dbReference>
<keyword evidence="6 8" id="KW-0326">Glycosidase</keyword>
<evidence type="ECO:0000256" key="4">
    <source>
        <dbReference type="ARBA" id="ARBA00019623"/>
    </source>
</evidence>
<evidence type="ECO:0000256" key="1">
    <source>
        <dbReference type="ARBA" id="ARBA00004914"/>
    </source>
</evidence>
<dbReference type="Gene3D" id="2.115.10.20">
    <property type="entry name" value="Glycosyl hydrolase domain, family 43"/>
    <property type="match status" value="1"/>
</dbReference>
<dbReference type="SMART" id="SM00640">
    <property type="entry name" value="Glyco_32"/>
    <property type="match status" value="1"/>
</dbReference>
<dbReference type="SUPFAM" id="SSF49899">
    <property type="entry name" value="Concanavalin A-like lectins/glucanases"/>
    <property type="match status" value="1"/>
</dbReference>
<evidence type="ECO:0000256" key="9">
    <source>
        <dbReference type="RuleBase" id="RU365015"/>
    </source>
</evidence>
<protein>
    <recommendedName>
        <fullName evidence="4 8">Sucrose-6-phosphate hydrolase</fullName>
        <ecNumber evidence="3 8">3.2.1.26</ecNumber>
    </recommendedName>
    <alternativeName>
        <fullName evidence="7 9">Invertase</fullName>
    </alternativeName>
</protein>
<evidence type="ECO:0000313" key="12">
    <source>
        <dbReference type="EMBL" id="SEM79267.1"/>
    </source>
</evidence>
<keyword evidence="5 8" id="KW-0378">Hydrolase</keyword>
<comment type="catalytic activity">
    <reaction evidence="8">
        <text>Hydrolysis of terminal non-reducing beta-D-fructofuranoside residues in beta-D-fructofuranosides.</text>
        <dbReference type="EC" id="3.2.1.26"/>
    </reaction>
</comment>
<dbReference type="PANTHER" id="PTHR43101:SF1">
    <property type="entry name" value="BETA-FRUCTOSIDASE"/>
    <property type="match status" value="1"/>
</dbReference>
<evidence type="ECO:0000256" key="8">
    <source>
        <dbReference type="RuleBase" id="RU362110"/>
    </source>
</evidence>
<accession>A0ABY1ACE5</accession>
<evidence type="ECO:0000313" key="13">
    <source>
        <dbReference type="Proteomes" id="UP000182089"/>
    </source>
</evidence>
<evidence type="ECO:0000256" key="3">
    <source>
        <dbReference type="ARBA" id="ARBA00012758"/>
    </source>
</evidence>
<dbReference type="Pfam" id="PF08244">
    <property type="entry name" value="Glyco_hydro_32C"/>
    <property type="match status" value="1"/>
</dbReference>
<keyword evidence="9" id="KW-0119">Carbohydrate metabolism</keyword>
<dbReference type="EMBL" id="FOCC01000009">
    <property type="protein sequence ID" value="SEM79267.1"/>
    <property type="molecule type" value="Genomic_DNA"/>
</dbReference>
<dbReference type="InterPro" id="IPR013320">
    <property type="entry name" value="ConA-like_dom_sf"/>
</dbReference>
<feature type="domain" description="Glycosyl hydrolase family 32 N-terminal" evidence="10">
    <location>
        <begin position="37"/>
        <end position="339"/>
    </location>
</feature>
<evidence type="ECO:0000256" key="6">
    <source>
        <dbReference type="ARBA" id="ARBA00023295"/>
    </source>
</evidence>
<evidence type="ECO:0000256" key="5">
    <source>
        <dbReference type="ARBA" id="ARBA00022801"/>
    </source>
</evidence>
<name>A0ABY1ACE5_9LACO</name>
<comment type="function">
    <text evidence="9">Enables the bacterium to metabolize sucrose as a sole carbon source.</text>
</comment>
<comment type="similarity">
    <text evidence="2 8">Belongs to the glycosyl hydrolase 32 family.</text>
</comment>
<dbReference type="Proteomes" id="UP000182089">
    <property type="component" value="Unassembled WGS sequence"/>
</dbReference>
<evidence type="ECO:0000256" key="7">
    <source>
        <dbReference type="ARBA" id="ARBA00033367"/>
    </source>
</evidence>
<dbReference type="PROSITE" id="PS00609">
    <property type="entry name" value="GLYCOSYL_HYDROL_F32"/>
    <property type="match status" value="1"/>
</dbReference>
<sequence>MEWTREMRYRSYGDWSAQTLLELQANALKSTFKLGYHIMPSSGLLNDPNGFSYYNGYWHVFYQAYPFGAVHGLKSWFHLRSKDLVNWEPLGLALKPDCKYDSHGAYSGSAKEVNGKLFIMYTGNERDENWVRHPHQLGAVMDENNQITKLPQPLIEQPKEVSEHFRDPQLIWHRDAYYVIIGAQDEATKKGKIILYKSKDLEKFTEIGYLDFTDQDMGYMIECPNLVFIDDQPVLLFCPQGMAQSACAYDDIYPNCYLVGDKVRLDAGKFESSHQIKNFDEGFDVYASQAFNAPDGKVYAISWVGLPDVDYPSDNEGWAHCLSQVKELTLKDGQLYLRPVKAMADLRYDGQPLTATPAIQQVQELVADSGNQYEVKLTLAANQQGTLNLAYDPQTKQSLKVIFDTEAGTLTLDRTDCGQSFATDYKTTRTAEIKPHAALDLDIFIDNSLCEIFVNGGQFTMTSRFFMEPGVRQINLKADQAVAFRGTFWKMRSI</sequence>
<evidence type="ECO:0000259" key="10">
    <source>
        <dbReference type="Pfam" id="PF00251"/>
    </source>
</evidence>
<dbReference type="SUPFAM" id="SSF75005">
    <property type="entry name" value="Arabinanase/levansucrase/invertase"/>
    <property type="match status" value="1"/>
</dbReference>
<organism evidence="12 13">
    <name type="scientific">Ligilactobacillus ruminis</name>
    <dbReference type="NCBI Taxonomy" id="1623"/>
    <lineage>
        <taxon>Bacteria</taxon>
        <taxon>Bacillati</taxon>
        <taxon>Bacillota</taxon>
        <taxon>Bacilli</taxon>
        <taxon>Lactobacillales</taxon>
        <taxon>Lactobacillaceae</taxon>
        <taxon>Ligilactobacillus</taxon>
    </lineage>
</organism>
<evidence type="ECO:0000256" key="2">
    <source>
        <dbReference type="ARBA" id="ARBA00009902"/>
    </source>
</evidence>
<dbReference type="InterPro" id="IPR013148">
    <property type="entry name" value="Glyco_hydro_32_N"/>
</dbReference>
<evidence type="ECO:0000259" key="11">
    <source>
        <dbReference type="Pfam" id="PF08244"/>
    </source>
</evidence>
<dbReference type="PANTHER" id="PTHR43101">
    <property type="entry name" value="BETA-FRUCTOSIDASE"/>
    <property type="match status" value="1"/>
</dbReference>
<comment type="caution">
    <text evidence="12">The sequence shown here is derived from an EMBL/GenBank/DDBJ whole genome shotgun (WGS) entry which is preliminary data.</text>
</comment>
<dbReference type="InterPro" id="IPR023296">
    <property type="entry name" value="Glyco_hydro_beta-prop_sf"/>
</dbReference>
<dbReference type="InterPro" id="IPR018053">
    <property type="entry name" value="Glyco_hydro_32_AS"/>
</dbReference>
<reference evidence="12 13" key="1">
    <citation type="submission" date="2016-10" db="EMBL/GenBank/DDBJ databases">
        <authorList>
            <person name="Varghese N."/>
            <person name="Submissions S."/>
        </authorList>
    </citation>
    <scope>NUCLEOTIDE SEQUENCE [LARGE SCALE GENOMIC DNA]</scope>
    <source>
        <strain evidence="12 13">WC1T17</strain>
    </source>
</reference>
<dbReference type="InterPro" id="IPR006232">
    <property type="entry name" value="Suc6P_hydrolase"/>
</dbReference>
<comment type="pathway">
    <text evidence="1 9">Glycan biosynthesis; sucrose metabolism.</text>
</comment>
<dbReference type="EC" id="3.2.1.26" evidence="3 8"/>
<dbReference type="InterPro" id="IPR013189">
    <property type="entry name" value="Glyco_hydro_32_C"/>
</dbReference>
<feature type="domain" description="Glycosyl hydrolase family 32 C-terminal" evidence="11">
    <location>
        <begin position="365"/>
        <end position="480"/>
    </location>
</feature>
<comment type="subcellular location">
    <subcellularLocation>
        <location evidence="9">Cytoplasm</location>
    </subcellularLocation>
</comment>
<dbReference type="InterPro" id="IPR051214">
    <property type="entry name" value="GH32_Enzymes"/>
</dbReference>
<keyword evidence="9" id="KW-0963">Cytoplasm</keyword>
<dbReference type="NCBIfam" id="TIGR01322">
    <property type="entry name" value="scrB_fam"/>
    <property type="match status" value="1"/>
</dbReference>
<dbReference type="Gene3D" id="2.60.120.560">
    <property type="entry name" value="Exo-inulinase, domain 1"/>
    <property type="match status" value="1"/>
</dbReference>
<proteinExistence type="inferred from homology"/>
<dbReference type="Pfam" id="PF00251">
    <property type="entry name" value="Glyco_hydro_32N"/>
    <property type="match status" value="1"/>
</dbReference>